<name>A0A4R0NEA1_9SPHI</name>
<comment type="caution">
    <text evidence="1">The sequence shown here is derived from an EMBL/GenBank/DDBJ whole genome shotgun (WGS) entry which is preliminary data.</text>
</comment>
<dbReference type="Proteomes" id="UP000293347">
    <property type="component" value="Unassembled WGS sequence"/>
</dbReference>
<dbReference type="EMBL" id="SJSL01000008">
    <property type="protein sequence ID" value="TCC98037.1"/>
    <property type="molecule type" value="Genomic_DNA"/>
</dbReference>
<dbReference type="PROSITE" id="PS51257">
    <property type="entry name" value="PROKAR_LIPOPROTEIN"/>
    <property type="match status" value="1"/>
</dbReference>
<protein>
    <submittedName>
        <fullName evidence="1">Uncharacterized protein</fullName>
    </submittedName>
</protein>
<reference evidence="1 2" key="1">
    <citation type="submission" date="2019-02" db="EMBL/GenBank/DDBJ databases">
        <title>Pedobacter sp. RP-1-14 sp. nov., isolated from Arctic soil.</title>
        <authorList>
            <person name="Dahal R.H."/>
        </authorList>
    </citation>
    <scope>NUCLEOTIDE SEQUENCE [LARGE SCALE GENOMIC DNA]</scope>
    <source>
        <strain evidence="1 2">RP-1-14</strain>
    </source>
</reference>
<gene>
    <name evidence="1" type="ORF">EZ437_19515</name>
</gene>
<keyword evidence="2" id="KW-1185">Reference proteome</keyword>
<sequence length="121" mass="13525">MDIKANNGILAIMILLTSCKNPHVKTIPIYNVEITIKNDLRYSPNAFERKIDTILATSDLKAYESGMILIHSERKAIGMMEPNLYSIDSYKITDSLGTDIIPKLAAKDKDSIDKDLKGLLK</sequence>
<accession>A0A4R0NEA1</accession>
<organism evidence="1 2">
    <name type="scientific">Pedobacter psychroterrae</name>
    <dbReference type="NCBI Taxonomy" id="2530453"/>
    <lineage>
        <taxon>Bacteria</taxon>
        <taxon>Pseudomonadati</taxon>
        <taxon>Bacteroidota</taxon>
        <taxon>Sphingobacteriia</taxon>
        <taxon>Sphingobacteriales</taxon>
        <taxon>Sphingobacteriaceae</taxon>
        <taxon>Pedobacter</taxon>
    </lineage>
</organism>
<dbReference type="AlphaFoldDB" id="A0A4R0NEA1"/>
<evidence type="ECO:0000313" key="1">
    <source>
        <dbReference type="EMBL" id="TCC98037.1"/>
    </source>
</evidence>
<dbReference type="RefSeq" id="WP_131597754.1">
    <property type="nucleotide sequence ID" value="NZ_SJSL01000008.1"/>
</dbReference>
<proteinExistence type="predicted"/>
<evidence type="ECO:0000313" key="2">
    <source>
        <dbReference type="Proteomes" id="UP000293347"/>
    </source>
</evidence>